<name>A0A2S8F163_9BACT</name>
<evidence type="ECO:0000313" key="2">
    <source>
        <dbReference type="Proteomes" id="UP000240009"/>
    </source>
</evidence>
<reference evidence="1 2" key="1">
    <citation type="submission" date="2018-02" db="EMBL/GenBank/DDBJ databases">
        <title>Comparative genomes isolates from brazilian mangrove.</title>
        <authorList>
            <person name="Araujo J.E."/>
            <person name="Taketani R.G."/>
            <person name="Silva M.C.P."/>
            <person name="Loureco M.V."/>
            <person name="Andreote F.D."/>
        </authorList>
    </citation>
    <scope>NUCLEOTIDE SEQUENCE [LARGE SCALE GENOMIC DNA]</scope>
    <source>
        <strain evidence="1 2">HEX-2 MGV</strain>
    </source>
</reference>
<dbReference type="EMBL" id="PUIA01000069">
    <property type="protein sequence ID" value="PQO25901.1"/>
    <property type="molecule type" value="Genomic_DNA"/>
</dbReference>
<dbReference type="OrthoDB" id="9796026at2"/>
<dbReference type="RefSeq" id="WP_105357399.1">
    <property type="nucleotide sequence ID" value="NZ_PUIA01000069.1"/>
</dbReference>
<dbReference type="InterPro" id="IPR041492">
    <property type="entry name" value="HAD_2"/>
</dbReference>
<protein>
    <submittedName>
        <fullName evidence="1">Haloacid dehalogenase</fullName>
    </submittedName>
</protein>
<dbReference type="Proteomes" id="UP000240009">
    <property type="component" value="Unassembled WGS sequence"/>
</dbReference>
<gene>
    <name evidence="1" type="ORF">C5Y96_20820</name>
</gene>
<comment type="caution">
    <text evidence="1">The sequence shown here is derived from an EMBL/GenBank/DDBJ whole genome shotgun (WGS) entry which is preliminary data.</text>
</comment>
<dbReference type="AlphaFoldDB" id="A0A2S8F163"/>
<dbReference type="InterPro" id="IPR036412">
    <property type="entry name" value="HAD-like_sf"/>
</dbReference>
<sequence length="289" mass="32696">MVYQIEPKQEFLVGIDSDGCVFDTMELKHKECFIPNIINYYELQGVSKYAREAAEFVNLYSKSRGINRFPALVETLEWLQKRPEVIERGAKIEIPASLTKWIAEETKLGNPALEAKVAESNDPDLAHCLKWSKAVNETVAGMVRGVAPFPSVRKCLEKLTGKADMLVVSATPNDALNDEWEEHDIRQFVTEICGQEAGNKKETLTNATKYKPNQTLMIGDAPGDYKAAVANDCLFYPINPGDEENSWKRFYDEGIDKFLNLEFAGDYQKALLEEFDRYLPEKPSWPVVG</sequence>
<dbReference type="SUPFAM" id="SSF56784">
    <property type="entry name" value="HAD-like"/>
    <property type="match status" value="1"/>
</dbReference>
<dbReference type="InterPro" id="IPR023214">
    <property type="entry name" value="HAD_sf"/>
</dbReference>
<proteinExistence type="predicted"/>
<dbReference type="Gene3D" id="3.40.50.1000">
    <property type="entry name" value="HAD superfamily/HAD-like"/>
    <property type="match status" value="1"/>
</dbReference>
<evidence type="ECO:0000313" key="1">
    <source>
        <dbReference type="EMBL" id="PQO25901.1"/>
    </source>
</evidence>
<dbReference type="Pfam" id="PF13419">
    <property type="entry name" value="HAD_2"/>
    <property type="match status" value="1"/>
</dbReference>
<organism evidence="1 2">
    <name type="scientific">Blastopirellula marina</name>
    <dbReference type="NCBI Taxonomy" id="124"/>
    <lineage>
        <taxon>Bacteria</taxon>
        <taxon>Pseudomonadati</taxon>
        <taxon>Planctomycetota</taxon>
        <taxon>Planctomycetia</taxon>
        <taxon>Pirellulales</taxon>
        <taxon>Pirellulaceae</taxon>
        <taxon>Blastopirellula</taxon>
    </lineage>
</organism>
<accession>A0A2S8F163</accession>